<dbReference type="AlphaFoldDB" id="A0A316Z3Q3"/>
<protein>
    <submittedName>
        <fullName evidence="1">Uncharacterized protein</fullName>
    </submittedName>
</protein>
<dbReference type="Proteomes" id="UP000245946">
    <property type="component" value="Unassembled WGS sequence"/>
</dbReference>
<organism evidence="1 2">
    <name type="scientific">Tilletiopsis washingtonensis</name>
    <dbReference type="NCBI Taxonomy" id="58919"/>
    <lineage>
        <taxon>Eukaryota</taxon>
        <taxon>Fungi</taxon>
        <taxon>Dikarya</taxon>
        <taxon>Basidiomycota</taxon>
        <taxon>Ustilaginomycotina</taxon>
        <taxon>Exobasidiomycetes</taxon>
        <taxon>Entylomatales</taxon>
        <taxon>Entylomatales incertae sedis</taxon>
        <taxon>Tilletiopsis</taxon>
    </lineage>
</organism>
<sequence length="210" mass="22576">MPDVRAVREMPPARRPLLRLRWISLSSIDRQNTSIALARRRRGSQDGARGMEQVKHGSEQCCEGWLCFSLRRGAAHVQAHACAPDGASMSRVARQRAPPPVVVQIGTAAAPQRRSRDEACGRRPARARSGVQAQAAAHSHSARWHRELRAAGAPLSAPATALRAARHIELFDADGLCALGAVCCCCCAGTLRAACAPLLCCPVPSRVLQR</sequence>
<gene>
    <name evidence="1" type="ORF">FA09DRAFT_169661</name>
</gene>
<name>A0A316Z3Q3_9BASI</name>
<evidence type="ECO:0000313" key="1">
    <source>
        <dbReference type="EMBL" id="PWN94813.1"/>
    </source>
</evidence>
<evidence type="ECO:0000313" key="2">
    <source>
        <dbReference type="Proteomes" id="UP000245946"/>
    </source>
</evidence>
<reference evidence="1 2" key="1">
    <citation type="journal article" date="2018" name="Mol. Biol. Evol.">
        <title>Broad Genomic Sampling Reveals a Smut Pathogenic Ancestry of the Fungal Clade Ustilaginomycotina.</title>
        <authorList>
            <person name="Kijpornyongpan T."/>
            <person name="Mondo S.J."/>
            <person name="Barry K."/>
            <person name="Sandor L."/>
            <person name="Lee J."/>
            <person name="Lipzen A."/>
            <person name="Pangilinan J."/>
            <person name="LaButti K."/>
            <person name="Hainaut M."/>
            <person name="Henrissat B."/>
            <person name="Grigoriev I.V."/>
            <person name="Spatafora J.W."/>
            <person name="Aime M.C."/>
        </authorList>
    </citation>
    <scope>NUCLEOTIDE SEQUENCE [LARGE SCALE GENOMIC DNA]</scope>
    <source>
        <strain evidence="1 2">MCA 4186</strain>
    </source>
</reference>
<dbReference type="EMBL" id="KZ819309">
    <property type="protein sequence ID" value="PWN94813.1"/>
    <property type="molecule type" value="Genomic_DNA"/>
</dbReference>
<dbReference type="RefSeq" id="XP_025595092.1">
    <property type="nucleotide sequence ID" value="XM_025739285.1"/>
</dbReference>
<proteinExistence type="predicted"/>
<dbReference type="GeneID" id="37266831"/>
<keyword evidence="2" id="KW-1185">Reference proteome</keyword>
<accession>A0A316Z3Q3</accession>